<keyword evidence="5" id="KW-1133">Transmembrane helix</keyword>
<dbReference type="PANTHER" id="PTHR23502">
    <property type="entry name" value="MAJOR FACILITATOR SUPERFAMILY"/>
    <property type="match status" value="1"/>
</dbReference>
<protein>
    <recommendedName>
        <fullName evidence="9">Major facilitator superfamily (MFS) profile domain-containing protein</fullName>
    </recommendedName>
</protein>
<dbReference type="SUPFAM" id="SSF103473">
    <property type="entry name" value="MFS general substrate transporter"/>
    <property type="match status" value="1"/>
</dbReference>
<keyword evidence="2" id="KW-0813">Transport</keyword>
<sequence length="187" mass="20161">MRQCTSRDAYNSLSTGSLDVGDISDVALTHKNVLQTGLSLSLLMAAHKLDTCQADTMLTPTPATTATALDGQQIFFDQDGHPKFAPDDPEDPQNYPFGKCYITAVAITLVMNATFSSSAPSGSLQDISSDLHVSHEEAGLITTLFPLGYCTGPLFGAPLSEFYGRRWIFFISDTGGSPRSSPRRCWS</sequence>
<keyword evidence="6" id="KW-0472">Membrane</keyword>
<keyword evidence="3" id="KW-1003">Cell membrane</keyword>
<dbReference type="Gene3D" id="1.20.1250.20">
    <property type="entry name" value="MFS general substrate transporter like domains"/>
    <property type="match status" value="1"/>
</dbReference>
<evidence type="ECO:0000256" key="3">
    <source>
        <dbReference type="ARBA" id="ARBA00022475"/>
    </source>
</evidence>
<organism evidence="7 8">
    <name type="scientific">Aspergillus pseudoustus</name>
    <dbReference type="NCBI Taxonomy" id="1810923"/>
    <lineage>
        <taxon>Eukaryota</taxon>
        <taxon>Fungi</taxon>
        <taxon>Dikarya</taxon>
        <taxon>Ascomycota</taxon>
        <taxon>Pezizomycotina</taxon>
        <taxon>Eurotiomycetes</taxon>
        <taxon>Eurotiomycetidae</taxon>
        <taxon>Eurotiales</taxon>
        <taxon>Aspergillaceae</taxon>
        <taxon>Aspergillus</taxon>
        <taxon>Aspergillus subgen. Nidulantes</taxon>
    </lineage>
</organism>
<reference evidence="7 8" key="1">
    <citation type="submission" date="2024-07" db="EMBL/GenBank/DDBJ databases">
        <title>Section-level genome sequencing and comparative genomics of Aspergillus sections Usti and Cavernicolus.</title>
        <authorList>
            <consortium name="Lawrence Berkeley National Laboratory"/>
            <person name="Nybo J.L."/>
            <person name="Vesth T.C."/>
            <person name="Theobald S."/>
            <person name="Frisvad J.C."/>
            <person name="Larsen T.O."/>
            <person name="Kjaerboelling I."/>
            <person name="Rothschild-Mancinelli K."/>
            <person name="Lyhne E.K."/>
            <person name="Kogle M.E."/>
            <person name="Barry K."/>
            <person name="Clum A."/>
            <person name="Na H."/>
            <person name="Ledsgaard L."/>
            <person name="Lin J."/>
            <person name="Lipzen A."/>
            <person name="Kuo A."/>
            <person name="Riley R."/>
            <person name="Mondo S."/>
            <person name="Labutti K."/>
            <person name="Haridas S."/>
            <person name="Pangalinan J."/>
            <person name="Salamov A.A."/>
            <person name="Simmons B.A."/>
            <person name="Magnuson J.K."/>
            <person name="Chen J."/>
            <person name="Drula E."/>
            <person name="Henrissat B."/>
            <person name="Wiebenga A."/>
            <person name="Lubbers R.J."/>
            <person name="Gomes A.C."/>
            <person name="Makela M.R."/>
            <person name="Stajich J."/>
            <person name="Grigoriev I.V."/>
            <person name="Mortensen U.H."/>
            <person name="De Vries R.P."/>
            <person name="Baker S.E."/>
            <person name="Andersen M.R."/>
        </authorList>
    </citation>
    <scope>NUCLEOTIDE SEQUENCE [LARGE SCALE GENOMIC DNA]</scope>
    <source>
        <strain evidence="7 8">CBS 123904</strain>
    </source>
</reference>
<comment type="subcellular location">
    <subcellularLocation>
        <location evidence="1">Cell membrane</location>
        <topology evidence="1">Multi-pass membrane protein</topology>
    </subcellularLocation>
</comment>
<dbReference type="Proteomes" id="UP001610446">
    <property type="component" value="Unassembled WGS sequence"/>
</dbReference>
<evidence type="ECO:0000313" key="7">
    <source>
        <dbReference type="EMBL" id="KAL2841270.1"/>
    </source>
</evidence>
<name>A0ABR4JMK5_9EURO</name>
<evidence type="ECO:0000313" key="8">
    <source>
        <dbReference type="Proteomes" id="UP001610446"/>
    </source>
</evidence>
<keyword evidence="8" id="KW-1185">Reference proteome</keyword>
<accession>A0ABR4JMK5</accession>
<dbReference type="InterPro" id="IPR005829">
    <property type="entry name" value="Sugar_transporter_CS"/>
</dbReference>
<keyword evidence="4" id="KW-0812">Transmembrane</keyword>
<evidence type="ECO:0000256" key="2">
    <source>
        <dbReference type="ARBA" id="ARBA00022448"/>
    </source>
</evidence>
<evidence type="ECO:0000256" key="6">
    <source>
        <dbReference type="ARBA" id="ARBA00023136"/>
    </source>
</evidence>
<dbReference type="PANTHER" id="PTHR23502:SF186">
    <property type="entry name" value="MAJOR FACILITATOR SUPERFAMILY (MFS) PROFILE DOMAIN-CONTAINING PROTEIN"/>
    <property type="match status" value="1"/>
</dbReference>
<comment type="caution">
    <text evidence="7">The sequence shown here is derived from an EMBL/GenBank/DDBJ whole genome shotgun (WGS) entry which is preliminary data.</text>
</comment>
<dbReference type="InterPro" id="IPR011701">
    <property type="entry name" value="MFS"/>
</dbReference>
<proteinExistence type="predicted"/>
<evidence type="ECO:0008006" key="9">
    <source>
        <dbReference type="Google" id="ProtNLM"/>
    </source>
</evidence>
<evidence type="ECO:0000256" key="5">
    <source>
        <dbReference type="ARBA" id="ARBA00022989"/>
    </source>
</evidence>
<evidence type="ECO:0000256" key="4">
    <source>
        <dbReference type="ARBA" id="ARBA00022692"/>
    </source>
</evidence>
<dbReference type="Pfam" id="PF07690">
    <property type="entry name" value="MFS_1"/>
    <property type="match status" value="1"/>
</dbReference>
<dbReference type="InterPro" id="IPR036259">
    <property type="entry name" value="MFS_trans_sf"/>
</dbReference>
<evidence type="ECO:0000256" key="1">
    <source>
        <dbReference type="ARBA" id="ARBA00004651"/>
    </source>
</evidence>
<dbReference type="PROSITE" id="PS00216">
    <property type="entry name" value="SUGAR_TRANSPORT_1"/>
    <property type="match status" value="1"/>
</dbReference>
<gene>
    <name evidence="7" type="ORF">BJY01DRAFT_217686</name>
</gene>
<dbReference type="EMBL" id="JBFXLU010000111">
    <property type="protein sequence ID" value="KAL2841270.1"/>
    <property type="molecule type" value="Genomic_DNA"/>
</dbReference>